<dbReference type="InterPro" id="IPR018485">
    <property type="entry name" value="FGGY_C"/>
</dbReference>
<dbReference type="GeneID" id="17036179"/>
<keyword evidence="16" id="KW-1185">Reference proteome</keyword>
<protein>
    <recommendedName>
        <fullName evidence="11">Probable glycerol kinase</fullName>
        <ecNumber evidence="3">2.7.1.30</ecNumber>
    </recommendedName>
    <alternativeName>
        <fullName evidence="9">ATP:glycerol 3-phosphotransferase</fullName>
    </alternativeName>
</protein>
<evidence type="ECO:0000256" key="5">
    <source>
        <dbReference type="ARBA" id="ARBA00022741"/>
    </source>
</evidence>
<dbReference type="NCBIfam" id="TIGR01311">
    <property type="entry name" value="glycerol_kin"/>
    <property type="match status" value="1"/>
</dbReference>
<dbReference type="AlphaFoldDB" id="I0YIQ3"/>
<dbReference type="RefSeq" id="XP_005642816.1">
    <property type="nucleotide sequence ID" value="XM_005642759.1"/>
</dbReference>
<keyword evidence="8" id="KW-0067">ATP-binding</keyword>
<dbReference type="PANTHER" id="PTHR10196">
    <property type="entry name" value="SUGAR KINASE"/>
    <property type="match status" value="1"/>
</dbReference>
<proteinExistence type="inferred from homology"/>
<comment type="pathway">
    <text evidence="1">Polyol metabolism; glycerol degradation via glycerol kinase pathway; sn-glycerol 3-phosphate from glycerol: step 1/1.</text>
</comment>
<evidence type="ECO:0000256" key="7">
    <source>
        <dbReference type="ARBA" id="ARBA00022798"/>
    </source>
</evidence>
<dbReference type="KEGG" id="csl:COCSUDRAFT_20832"/>
<evidence type="ECO:0000256" key="10">
    <source>
        <dbReference type="ARBA" id="ARBA00052101"/>
    </source>
</evidence>
<dbReference type="NCBIfam" id="NF000756">
    <property type="entry name" value="PRK00047.1"/>
    <property type="match status" value="1"/>
</dbReference>
<evidence type="ECO:0000256" key="6">
    <source>
        <dbReference type="ARBA" id="ARBA00022777"/>
    </source>
</evidence>
<dbReference type="FunFam" id="3.30.420.40:FF:000108">
    <property type="entry name" value="Glycerol kinase, glycosomal"/>
    <property type="match status" value="1"/>
</dbReference>
<dbReference type="InterPro" id="IPR000577">
    <property type="entry name" value="Carb_kinase_FGGY"/>
</dbReference>
<dbReference type="PIRSF" id="PIRSF000538">
    <property type="entry name" value="GlpK"/>
    <property type="match status" value="1"/>
</dbReference>
<evidence type="ECO:0000256" key="1">
    <source>
        <dbReference type="ARBA" id="ARBA00005190"/>
    </source>
</evidence>
<dbReference type="STRING" id="574566.I0YIQ3"/>
<evidence type="ECO:0000259" key="13">
    <source>
        <dbReference type="Pfam" id="PF00370"/>
    </source>
</evidence>
<feature type="domain" description="Carbohydrate kinase FGGY N-terminal" evidence="13">
    <location>
        <begin position="4"/>
        <end position="277"/>
    </location>
</feature>
<evidence type="ECO:0000313" key="16">
    <source>
        <dbReference type="Proteomes" id="UP000007264"/>
    </source>
</evidence>
<dbReference type="EC" id="2.7.1.30" evidence="3"/>
<dbReference type="GO" id="GO:0005739">
    <property type="term" value="C:mitochondrion"/>
    <property type="evidence" value="ECO:0007669"/>
    <property type="project" value="TreeGrafter"/>
</dbReference>
<dbReference type="CDD" id="cd07792">
    <property type="entry name" value="ASKHA_NBD_FGGY_GK1-3-like"/>
    <property type="match status" value="1"/>
</dbReference>
<sequence>MECIGAIDQGTQSTRFLLYDQSANLVASHQVEFTQITPKPGWVEHDPLEIWRTVLECLDKALEAARSKVGPVKVVALGITNQRETTLVWDRTTGKPCLSSMRFIHYPLHNAIVWMDRRTASICQRTTEELGSSDHYRATTGLPVSTYFSAFKWAWLHENVEEVREARAEGRCMLGTIDSWLIYNLTGGVDGRDCIEELADRTGGIHVTDVSNAARTFLMDICTLNWDAGLLQRFGLSEDMLPRICSNAEVYGTVKGTPLDGIPIAGCLGDQQAAMLGQRCKPLEAKNTYGTGCFVLLNTGTTPIQSSHGLLTTMAYKLGPEEPAQYALEGAIAIAGAGVSWLKDSLRIIDSPEESATLAASVDTTGGVYFVPAFGGLLAPQWRSDARGVILGLSSFTTRAHITRALLEAIAWQTKEVLDAMMADAGREGFSLLRVDGGASRNDVLMQLQADAIQIPVRRPQHLETTCMGAAYAAGIGIGFWSKEWVLHNDDSHSRNSQEFHPKADPEKIQQRFRCWKEAVKRSFNLEDFELQ</sequence>
<evidence type="ECO:0000256" key="12">
    <source>
        <dbReference type="RuleBase" id="RU003733"/>
    </source>
</evidence>
<dbReference type="GO" id="GO:0046167">
    <property type="term" value="P:glycerol-3-phosphate biosynthetic process"/>
    <property type="evidence" value="ECO:0007669"/>
    <property type="project" value="TreeGrafter"/>
</dbReference>
<dbReference type="InterPro" id="IPR042018">
    <property type="entry name" value="GK1-3_metazoan-type"/>
</dbReference>
<dbReference type="GO" id="GO:0004370">
    <property type="term" value="F:glycerol kinase activity"/>
    <property type="evidence" value="ECO:0007669"/>
    <property type="project" value="UniProtKB-EC"/>
</dbReference>
<reference evidence="15 16" key="1">
    <citation type="journal article" date="2012" name="Genome Biol.">
        <title>The genome of the polar eukaryotic microalga coccomyxa subellipsoidea reveals traits of cold adaptation.</title>
        <authorList>
            <person name="Blanc G."/>
            <person name="Agarkova I."/>
            <person name="Grimwood J."/>
            <person name="Kuo A."/>
            <person name="Brueggeman A."/>
            <person name="Dunigan D."/>
            <person name="Gurnon J."/>
            <person name="Ladunga I."/>
            <person name="Lindquist E."/>
            <person name="Lucas S."/>
            <person name="Pangilinan J."/>
            <person name="Proschold T."/>
            <person name="Salamov A."/>
            <person name="Schmutz J."/>
            <person name="Weeks D."/>
            <person name="Yamada T."/>
            <person name="Claverie J.M."/>
            <person name="Grigoriev I."/>
            <person name="Van Etten J."/>
            <person name="Lomsadze A."/>
            <person name="Borodovsky M."/>
        </authorList>
    </citation>
    <scope>NUCLEOTIDE SEQUENCE [LARGE SCALE GENOMIC DNA]</scope>
    <source>
        <strain evidence="15 16">C-169</strain>
    </source>
</reference>
<evidence type="ECO:0000256" key="3">
    <source>
        <dbReference type="ARBA" id="ARBA00012099"/>
    </source>
</evidence>
<dbReference type="Gene3D" id="3.30.420.40">
    <property type="match status" value="2"/>
</dbReference>
<comment type="caution">
    <text evidence="15">The sequence shown here is derived from an EMBL/GenBank/DDBJ whole genome shotgun (WGS) entry which is preliminary data.</text>
</comment>
<dbReference type="FunFam" id="3.30.420.40:FF:000177">
    <property type="entry name" value="Glycerol kinase"/>
    <property type="match status" value="1"/>
</dbReference>
<evidence type="ECO:0000256" key="11">
    <source>
        <dbReference type="ARBA" id="ARBA00071571"/>
    </source>
</evidence>
<feature type="domain" description="Carbohydrate kinase FGGY C-terminal" evidence="14">
    <location>
        <begin position="286"/>
        <end position="476"/>
    </location>
</feature>
<dbReference type="SUPFAM" id="SSF53067">
    <property type="entry name" value="Actin-like ATPase domain"/>
    <property type="match status" value="2"/>
</dbReference>
<dbReference type="GO" id="GO:0019563">
    <property type="term" value="P:glycerol catabolic process"/>
    <property type="evidence" value="ECO:0007669"/>
    <property type="project" value="UniProtKB-UniPathway"/>
</dbReference>
<organism evidence="15 16">
    <name type="scientific">Coccomyxa subellipsoidea (strain C-169)</name>
    <name type="common">Green microalga</name>
    <dbReference type="NCBI Taxonomy" id="574566"/>
    <lineage>
        <taxon>Eukaryota</taxon>
        <taxon>Viridiplantae</taxon>
        <taxon>Chlorophyta</taxon>
        <taxon>core chlorophytes</taxon>
        <taxon>Trebouxiophyceae</taxon>
        <taxon>Trebouxiophyceae incertae sedis</taxon>
        <taxon>Coccomyxaceae</taxon>
        <taxon>Coccomyxa</taxon>
        <taxon>Coccomyxa subellipsoidea</taxon>
    </lineage>
</organism>
<keyword evidence="4 12" id="KW-0808">Transferase</keyword>
<dbReference type="Pfam" id="PF00370">
    <property type="entry name" value="FGGY_N"/>
    <property type="match status" value="1"/>
</dbReference>
<dbReference type="OrthoDB" id="5422795at2759"/>
<comment type="similarity">
    <text evidence="2 12">Belongs to the FGGY kinase family.</text>
</comment>
<evidence type="ECO:0000256" key="9">
    <source>
        <dbReference type="ARBA" id="ARBA00043149"/>
    </source>
</evidence>
<dbReference type="InterPro" id="IPR018483">
    <property type="entry name" value="Carb_kinase_FGGY_CS"/>
</dbReference>
<evidence type="ECO:0000256" key="8">
    <source>
        <dbReference type="ARBA" id="ARBA00022840"/>
    </source>
</evidence>
<dbReference type="PROSITE" id="PS00445">
    <property type="entry name" value="FGGY_KINASES_2"/>
    <property type="match status" value="1"/>
</dbReference>
<name>I0YIQ3_COCSC</name>
<dbReference type="EMBL" id="AGSI01000025">
    <property type="protein sequence ID" value="EIE18272.1"/>
    <property type="molecule type" value="Genomic_DNA"/>
</dbReference>
<dbReference type="Pfam" id="PF02782">
    <property type="entry name" value="FGGY_C"/>
    <property type="match status" value="1"/>
</dbReference>
<evidence type="ECO:0000313" key="15">
    <source>
        <dbReference type="EMBL" id="EIE18272.1"/>
    </source>
</evidence>
<dbReference type="PROSITE" id="PS00933">
    <property type="entry name" value="FGGY_KINASES_1"/>
    <property type="match status" value="1"/>
</dbReference>
<dbReference type="UniPathway" id="UPA00618">
    <property type="reaction ID" value="UER00672"/>
</dbReference>
<dbReference type="eggNOG" id="KOG2517">
    <property type="taxonomic scope" value="Eukaryota"/>
</dbReference>
<dbReference type="GO" id="GO:0005524">
    <property type="term" value="F:ATP binding"/>
    <property type="evidence" value="ECO:0007669"/>
    <property type="project" value="UniProtKB-KW"/>
</dbReference>
<evidence type="ECO:0000256" key="2">
    <source>
        <dbReference type="ARBA" id="ARBA00009156"/>
    </source>
</evidence>
<keyword evidence="6 12" id="KW-0418">Kinase</keyword>
<accession>I0YIQ3</accession>
<comment type="catalytic activity">
    <reaction evidence="10">
        <text>glycerol + ATP = sn-glycerol 3-phosphate + ADP + H(+)</text>
        <dbReference type="Rhea" id="RHEA:21644"/>
        <dbReference type="ChEBI" id="CHEBI:15378"/>
        <dbReference type="ChEBI" id="CHEBI:17754"/>
        <dbReference type="ChEBI" id="CHEBI:30616"/>
        <dbReference type="ChEBI" id="CHEBI:57597"/>
        <dbReference type="ChEBI" id="CHEBI:456216"/>
        <dbReference type="EC" id="2.7.1.30"/>
    </reaction>
</comment>
<dbReference type="GO" id="GO:0006641">
    <property type="term" value="P:triglyceride metabolic process"/>
    <property type="evidence" value="ECO:0007669"/>
    <property type="project" value="TreeGrafter"/>
</dbReference>
<dbReference type="InterPro" id="IPR043129">
    <property type="entry name" value="ATPase_NBD"/>
</dbReference>
<dbReference type="Proteomes" id="UP000007264">
    <property type="component" value="Unassembled WGS sequence"/>
</dbReference>
<evidence type="ECO:0000256" key="4">
    <source>
        <dbReference type="ARBA" id="ARBA00022679"/>
    </source>
</evidence>
<evidence type="ECO:0000259" key="14">
    <source>
        <dbReference type="Pfam" id="PF02782"/>
    </source>
</evidence>
<dbReference type="PANTHER" id="PTHR10196:SF69">
    <property type="entry name" value="GLYCEROL KINASE"/>
    <property type="match status" value="1"/>
</dbReference>
<keyword evidence="5" id="KW-0547">Nucleotide-binding</keyword>
<gene>
    <name evidence="15" type="ORF">COCSUDRAFT_20832</name>
</gene>
<dbReference type="InterPro" id="IPR005999">
    <property type="entry name" value="Glycerol_kin"/>
</dbReference>
<dbReference type="InterPro" id="IPR018484">
    <property type="entry name" value="FGGY_N"/>
</dbReference>
<keyword evidence="7" id="KW-0319">Glycerol metabolism</keyword>